<gene>
    <name evidence="2" type="ORF">GBAR_LOCUS18445</name>
</gene>
<protein>
    <recommendedName>
        <fullName evidence="4">Fibronectin type-III domain-containing protein</fullName>
    </recommendedName>
</protein>
<dbReference type="Proteomes" id="UP001174909">
    <property type="component" value="Unassembled WGS sequence"/>
</dbReference>
<evidence type="ECO:0000313" key="3">
    <source>
        <dbReference type="Proteomes" id="UP001174909"/>
    </source>
</evidence>
<keyword evidence="3" id="KW-1185">Reference proteome</keyword>
<keyword evidence="1" id="KW-0732">Signal</keyword>
<dbReference type="InterPro" id="IPR013783">
    <property type="entry name" value="Ig-like_fold"/>
</dbReference>
<name>A0AA35SP53_GEOBA</name>
<dbReference type="EMBL" id="CASHTH010002615">
    <property type="protein sequence ID" value="CAI8032672.1"/>
    <property type="molecule type" value="Genomic_DNA"/>
</dbReference>
<dbReference type="SUPFAM" id="SSF49265">
    <property type="entry name" value="Fibronectin type III"/>
    <property type="match status" value="1"/>
</dbReference>
<comment type="caution">
    <text evidence="2">The sequence shown here is derived from an EMBL/GenBank/DDBJ whole genome shotgun (WGS) entry which is preliminary data.</text>
</comment>
<evidence type="ECO:0008006" key="4">
    <source>
        <dbReference type="Google" id="ProtNLM"/>
    </source>
</evidence>
<sequence>MGFLKLGLIAGLLLSWIAALAQGSLMGVTVGRGEEPLSVTVSWDVEEGADTYTVTFTLLMGEGQEGLCAMSTHMASLVVNAISGAGDRVTASVPVGAAVDSSTTNMLRAFTTYTVVVVAASDAFGDSTPSDTVLYTTQQI</sequence>
<dbReference type="Gene3D" id="2.60.40.10">
    <property type="entry name" value="Immunoglobulins"/>
    <property type="match status" value="1"/>
</dbReference>
<feature type="chain" id="PRO_5041453772" description="Fibronectin type-III domain-containing protein" evidence="1">
    <location>
        <begin position="24"/>
        <end position="140"/>
    </location>
</feature>
<evidence type="ECO:0000313" key="2">
    <source>
        <dbReference type="EMBL" id="CAI8032672.1"/>
    </source>
</evidence>
<feature type="signal peptide" evidence="1">
    <location>
        <begin position="1"/>
        <end position="23"/>
    </location>
</feature>
<feature type="non-terminal residue" evidence="2">
    <location>
        <position position="140"/>
    </location>
</feature>
<evidence type="ECO:0000256" key="1">
    <source>
        <dbReference type="SAM" id="SignalP"/>
    </source>
</evidence>
<reference evidence="2" key="1">
    <citation type="submission" date="2023-03" db="EMBL/GenBank/DDBJ databases">
        <authorList>
            <person name="Steffen K."/>
            <person name="Cardenas P."/>
        </authorList>
    </citation>
    <scope>NUCLEOTIDE SEQUENCE</scope>
</reference>
<dbReference type="InterPro" id="IPR036116">
    <property type="entry name" value="FN3_sf"/>
</dbReference>
<organism evidence="2 3">
    <name type="scientific">Geodia barretti</name>
    <name type="common">Barrett's horny sponge</name>
    <dbReference type="NCBI Taxonomy" id="519541"/>
    <lineage>
        <taxon>Eukaryota</taxon>
        <taxon>Metazoa</taxon>
        <taxon>Porifera</taxon>
        <taxon>Demospongiae</taxon>
        <taxon>Heteroscleromorpha</taxon>
        <taxon>Tetractinellida</taxon>
        <taxon>Astrophorina</taxon>
        <taxon>Geodiidae</taxon>
        <taxon>Geodia</taxon>
    </lineage>
</organism>
<accession>A0AA35SP53</accession>
<proteinExistence type="predicted"/>
<dbReference type="AlphaFoldDB" id="A0AA35SP53"/>